<dbReference type="Proteomes" id="UP000199459">
    <property type="component" value="Unassembled WGS sequence"/>
</dbReference>
<dbReference type="InterPro" id="IPR009081">
    <property type="entry name" value="PP-bd_ACP"/>
</dbReference>
<organism evidence="2 3">
    <name type="scientific">Nitrosomonas marina</name>
    <dbReference type="NCBI Taxonomy" id="917"/>
    <lineage>
        <taxon>Bacteria</taxon>
        <taxon>Pseudomonadati</taxon>
        <taxon>Pseudomonadota</taxon>
        <taxon>Betaproteobacteria</taxon>
        <taxon>Nitrosomonadales</taxon>
        <taxon>Nitrosomonadaceae</taxon>
        <taxon>Nitrosomonas</taxon>
    </lineage>
</organism>
<gene>
    <name evidence="2" type="ORF">SAMN05216325_11188</name>
</gene>
<dbReference type="STRING" id="917.SAMN05216326_1244"/>
<dbReference type="RefSeq" id="WP_090631816.1">
    <property type="nucleotide sequence ID" value="NZ_FOCP01000011.1"/>
</dbReference>
<dbReference type="OrthoDB" id="287644at2"/>
<name>A0A1H8F4J4_9PROT</name>
<protein>
    <submittedName>
        <fullName evidence="2">Acyl carrier protein</fullName>
    </submittedName>
</protein>
<reference evidence="2 3" key="1">
    <citation type="submission" date="2016-10" db="EMBL/GenBank/DDBJ databases">
        <authorList>
            <person name="de Groot N.N."/>
        </authorList>
    </citation>
    <scope>NUCLEOTIDE SEQUENCE [LARGE SCALE GENOMIC DNA]</scope>
    <source>
        <strain evidence="2 3">Nm22</strain>
    </source>
</reference>
<evidence type="ECO:0000259" key="1">
    <source>
        <dbReference type="PROSITE" id="PS50075"/>
    </source>
</evidence>
<dbReference type="InterPro" id="IPR036736">
    <property type="entry name" value="ACP-like_sf"/>
</dbReference>
<evidence type="ECO:0000313" key="2">
    <source>
        <dbReference type="EMBL" id="SEN26077.1"/>
    </source>
</evidence>
<dbReference type="Gene3D" id="1.10.1200.10">
    <property type="entry name" value="ACP-like"/>
    <property type="match status" value="1"/>
</dbReference>
<dbReference type="Pfam" id="PF00550">
    <property type="entry name" value="PP-binding"/>
    <property type="match status" value="1"/>
</dbReference>
<accession>A0A1H8F4J4</accession>
<evidence type="ECO:0000313" key="3">
    <source>
        <dbReference type="Proteomes" id="UP000199459"/>
    </source>
</evidence>
<dbReference type="PROSITE" id="PS50075">
    <property type="entry name" value="CARRIER"/>
    <property type="match status" value="1"/>
</dbReference>
<feature type="domain" description="Carrier" evidence="1">
    <location>
        <begin position="4"/>
        <end position="81"/>
    </location>
</feature>
<proteinExistence type="predicted"/>
<sequence>MTDSNYDEILQLLRDRLSSIASSEIIITAETNIISELSIDSIKLLNLIMEIEDTFDISIPINALADVQTVHDLASLISRIKSNH</sequence>
<dbReference type="SUPFAM" id="SSF47336">
    <property type="entry name" value="ACP-like"/>
    <property type="match status" value="1"/>
</dbReference>
<dbReference type="EMBL" id="FOCP01000011">
    <property type="protein sequence ID" value="SEN26077.1"/>
    <property type="molecule type" value="Genomic_DNA"/>
</dbReference>
<dbReference type="AlphaFoldDB" id="A0A1H8F4J4"/>